<evidence type="ECO:0000259" key="7">
    <source>
        <dbReference type="Pfam" id="PF05199"/>
    </source>
</evidence>
<dbReference type="Gene3D" id="3.50.50.60">
    <property type="entry name" value="FAD/NAD(P)-binding domain"/>
    <property type="match status" value="2"/>
</dbReference>
<evidence type="ECO:0000256" key="5">
    <source>
        <dbReference type="ARBA" id="ARBA00023002"/>
    </source>
</evidence>
<dbReference type="Pfam" id="PF05199">
    <property type="entry name" value="GMC_oxred_C"/>
    <property type="match status" value="1"/>
</dbReference>
<evidence type="ECO:0000313" key="8">
    <source>
        <dbReference type="EMBL" id="QDU58476.1"/>
    </source>
</evidence>
<dbReference type="EMBL" id="CP036278">
    <property type="protein sequence ID" value="QDU58476.1"/>
    <property type="molecule type" value="Genomic_DNA"/>
</dbReference>
<dbReference type="KEGG" id="amuc:Pan181_47130"/>
<dbReference type="InterPro" id="IPR007867">
    <property type="entry name" value="GMC_OxRtase_C"/>
</dbReference>
<feature type="domain" description="FAD dependent oxidoreductase" evidence="6">
    <location>
        <begin position="17"/>
        <end position="204"/>
    </location>
</feature>
<comment type="similarity">
    <text evidence="2">Belongs to the GMC oxidoreductase family.</text>
</comment>
<evidence type="ECO:0000256" key="2">
    <source>
        <dbReference type="ARBA" id="ARBA00010790"/>
    </source>
</evidence>
<protein>
    <submittedName>
        <fullName evidence="8">Choline dehydrogenase</fullName>
    </submittedName>
</protein>
<dbReference type="InterPro" id="IPR036188">
    <property type="entry name" value="FAD/NAD-bd_sf"/>
</dbReference>
<dbReference type="PANTHER" id="PTHR42784">
    <property type="entry name" value="PYRANOSE 2-OXIDASE"/>
    <property type="match status" value="1"/>
</dbReference>
<reference evidence="8 9" key="1">
    <citation type="submission" date="2019-02" db="EMBL/GenBank/DDBJ databases">
        <title>Deep-cultivation of Planctomycetes and their phenomic and genomic characterization uncovers novel biology.</title>
        <authorList>
            <person name="Wiegand S."/>
            <person name="Jogler M."/>
            <person name="Boedeker C."/>
            <person name="Pinto D."/>
            <person name="Vollmers J."/>
            <person name="Rivas-Marin E."/>
            <person name="Kohn T."/>
            <person name="Peeters S.H."/>
            <person name="Heuer A."/>
            <person name="Rast P."/>
            <person name="Oberbeckmann S."/>
            <person name="Bunk B."/>
            <person name="Jeske O."/>
            <person name="Meyerdierks A."/>
            <person name="Storesund J.E."/>
            <person name="Kallscheuer N."/>
            <person name="Luecker S."/>
            <person name="Lage O.M."/>
            <person name="Pohl T."/>
            <person name="Merkel B.J."/>
            <person name="Hornburger P."/>
            <person name="Mueller R.-W."/>
            <person name="Bruemmer F."/>
            <person name="Labrenz M."/>
            <person name="Spormann A.M."/>
            <person name="Op den Camp H."/>
            <person name="Overmann J."/>
            <person name="Amann R."/>
            <person name="Jetten M.S.M."/>
            <person name="Mascher T."/>
            <person name="Medema M.H."/>
            <person name="Devos D.P."/>
            <person name="Kaster A.-K."/>
            <person name="Ovreas L."/>
            <person name="Rohde M."/>
            <person name="Galperin M.Y."/>
            <person name="Jogler C."/>
        </authorList>
    </citation>
    <scope>NUCLEOTIDE SEQUENCE [LARGE SCALE GENOMIC DNA]</scope>
    <source>
        <strain evidence="8 9">Pan181</strain>
    </source>
</reference>
<keyword evidence="4" id="KW-0274">FAD</keyword>
<name>A0A518AUS7_9BACT</name>
<comment type="cofactor">
    <cofactor evidence="1">
        <name>FAD</name>
        <dbReference type="ChEBI" id="CHEBI:57692"/>
    </cofactor>
</comment>
<dbReference type="InterPro" id="IPR006076">
    <property type="entry name" value="FAD-dep_OxRdtase"/>
</dbReference>
<evidence type="ECO:0000256" key="4">
    <source>
        <dbReference type="ARBA" id="ARBA00022827"/>
    </source>
</evidence>
<keyword evidence="9" id="KW-1185">Reference proteome</keyword>
<accession>A0A518AUS7</accession>
<keyword evidence="5" id="KW-0560">Oxidoreductase</keyword>
<dbReference type="SUPFAM" id="SSF54373">
    <property type="entry name" value="FAD-linked reductases, C-terminal domain"/>
    <property type="match status" value="1"/>
</dbReference>
<dbReference type="AlphaFoldDB" id="A0A518AUS7"/>
<proteinExistence type="inferred from homology"/>
<dbReference type="OrthoDB" id="9787779at2"/>
<dbReference type="SUPFAM" id="SSF51905">
    <property type="entry name" value="FAD/NAD(P)-binding domain"/>
    <property type="match status" value="1"/>
</dbReference>
<dbReference type="PANTHER" id="PTHR42784:SF1">
    <property type="entry name" value="PYRANOSE 2-OXIDASE"/>
    <property type="match status" value="1"/>
</dbReference>
<evidence type="ECO:0000313" key="9">
    <source>
        <dbReference type="Proteomes" id="UP000315750"/>
    </source>
</evidence>
<dbReference type="InterPro" id="IPR051473">
    <property type="entry name" value="P2Ox-like"/>
</dbReference>
<dbReference type="GO" id="GO:0016614">
    <property type="term" value="F:oxidoreductase activity, acting on CH-OH group of donors"/>
    <property type="evidence" value="ECO:0007669"/>
    <property type="project" value="InterPro"/>
</dbReference>
<keyword evidence="3" id="KW-0285">Flavoprotein</keyword>
<evidence type="ECO:0000256" key="1">
    <source>
        <dbReference type="ARBA" id="ARBA00001974"/>
    </source>
</evidence>
<dbReference type="Proteomes" id="UP000315750">
    <property type="component" value="Chromosome"/>
</dbReference>
<feature type="domain" description="Glucose-methanol-choline oxidoreductase C-terminal" evidence="7">
    <location>
        <begin position="384"/>
        <end position="510"/>
    </location>
</feature>
<dbReference type="Pfam" id="PF01266">
    <property type="entry name" value="DAO"/>
    <property type="match status" value="1"/>
</dbReference>
<evidence type="ECO:0000256" key="3">
    <source>
        <dbReference type="ARBA" id="ARBA00022630"/>
    </source>
</evidence>
<organism evidence="8 9">
    <name type="scientific">Aeoliella mucimassa</name>
    <dbReference type="NCBI Taxonomy" id="2527972"/>
    <lineage>
        <taxon>Bacteria</taxon>
        <taxon>Pseudomonadati</taxon>
        <taxon>Planctomycetota</taxon>
        <taxon>Planctomycetia</taxon>
        <taxon>Pirellulales</taxon>
        <taxon>Lacipirellulaceae</taxon>
        <taxon>Aeoliella</taxon>
    </lineage>
</organism>
<evidence type="ECO:0000259" key="6">
    <source>
        <dbReference type="Pfam" id="PF01266"/>
    </source>
</evidence>
<gene>
    <name evidence="8" type="ORF">Pan181_47130</name>
</gene>
<sequence length="525" mass="58820">MILDSIKEWKEAENDPIVVVGAGAVGIHLSVLLARQGRKVVLLESGNHILSSFASNAYRTEGREHNGIRLGRSVALGGTTNLWGGQLVEFEALDFESRDWVANSGWPVGYEEFSRYFGPTYDALGYEGETQNDEQVWALINRRPPQISDDLLVFLTRWLKQPNLAKHYREDLETNPNLQVVLNTKVVGFAGQQNRVEGVKLADGKGGFDILPGSHFVLGAGTIENARLLLATALDDQWYCPWKENDKIGRYFHDHLGGPVAKITPKDHKEFFGEFSTIVFKGRKYLPKVRSQPSFVRENRILGVQAMLTFEHSVKEHLVFLKQFVKAALGSREIGSITKFFRHAWACLRYLPPLMWTYIVEHRLLVPRGSDIQIIVQAEVEPLPESRITVDPQKRDAYGLPMAVLDWQLSGKELESLACFAEMVKRSFEDSGKATVQIDRQLVDRDPQFLDTLHDTNHQGGGCIMGTSAENGVVDQDLKVFGSDNMFVIGPSIFRTASHANCTFTALTFATRLSKHLVEATHAAD</sequence>